<evidence type="ECO:0000313" key="3">
    <source>
        <dbReference type="Proteomes" id="UP000694240"/>
    </source>
</evidence>
<gene>
    <name evidence="2" type="ORF">ISN45_Aa02g004160</name>
</gene>
<evidence type="ECO:0000313" key="2">
    <source>
        <dbReference type="EMBL" id="KAG7585040.1"/>
    </source>
</evidence>
<dbReference type="EMBL" id="JAEFBK010000007">
    <property type="protein sequence ID" value="KAG7585040.1"/>
    <property type="molecule type" value="Genomic_DNA"/>
</dbReference>
<accession>A0A8T2BEX0</accession>
<reference evidence="2 3" key="1">
    <citation type="submission" date="2020-12" db="EMBL/GenBank/DDBJ databases">
        <title>Concerted genomic and epigenomic changes stabilize Arabidopsis allopolyploids.</title>
        <authorList>
            <person name="Chen Z."/>
        </authorList>
    </citation>
    <scope>NUCLEOTIDE SEQUENCE [LARGE SCALE GENOMIC DNA]</scope>
    <source>
        <strain evidence="2">Allo738</strain>
        <tissue evidence="2">Leaf</tissue>
    </source>
</reference>
<dbReference type="Proteomes" id="UP000694240">
    <property type="component" value="Chromosome 7"/>
</dbReference>
<feature type="compositionally biased region" description="Basic and acidic residues" evidence="1">
    <location>
        <begin position="11"/>
        <end position="20"/>
    </location>
</feature>
<keyword evidence="3" id="KW-1185">Reference proteome</keyword>
<evidence type="ECO:0000256" key="1">
    <source>
        <dbReference type="SAM" id="MobiDB-lite"/>
    </source>
</evidence>
<organism evidence="2 3">
    <name type="scientific">Arabidopsis thaliana x Arabidopsis arenosa</name>
    <dbReference type="NCBI Taxonomy" id="1240361"/>
    <lineage>
        <taxon>Eukaryota</taxon>
        <taxon>Viridiplantae</taxon>
        <taxon>Streptophyta</taxon>
        <taxon>Embryophyta</taxon>
        <taxon>Tracheophyta</taxon>
        <taxon>Spermatophyta</taxon>
        <taxon>Magnoliopsida</taxon>
        <taxon>eudicotyledons</taxon>
        <taxon>Gunneridae</taxon>
        <taxon>Pentapetalae</taxon>
        <taxon>rosids</taxon>
        <taxon>malvids</taxon>
        <taxon>Brassicales</taxon>
        <taxon>Brassicaceae</taxon>
        <taxon>Camelineae</taxon>
        <taxon>Arabidopsis</taxon>
    </lineage>
</organism>
<dbReference type="AlphaFoldDB" id="A0A8T2BEX0"/>
<feature type="region of interest" description="Disordered" evidence="1">
    <location>
        <begin position="1"/>
        <end position="26"/>
    </location>
</feature>
<comment type="caution">
    <text evidence="2">The sequence shown here is derived from an EMBL/GenBank/DDBJ whole genome shotgun (WGS) entry which is preliminary data.</text>
</comment>
<protein>
    <submittedName>
        <fullName evidence="2">Uncharacterized protein</fullName>
    </submittedName>
</protein>
<proteinExistence type="predicted"/>
<sequence length="96" mass="10712">MGKSSRGRGGRSSEETETTPHGEIIPRTPDLWTGLTDFFLSYMWPYVDKVVEVSTSKSILPKKTVMQFSSGARNMFAATELQRQVSVKILNLLSNS</sequence>
<name>A0A8T2BEX0_9BRAS</name>